<accession>A0AAW0EWS0</accession>
<evidence type="ECO:0000313" key="4">
    <source>
        <dbReference type="Proteomes" id="UP001430356"/>
    </source>
</evidence>
<organism evidence="3 4">
    <name type="scientific">Novymonas esmeraldas</name>
    <dbReference type="NCBI Taxonomy" id="1808958"/>
    <lineage>
        <taxon>Eukaryota</taxon>
        <taxon>Discoba</taxon>
        <taxon>Euglenozoa</taxon>
        <taxon>Kinetoplastea</taxon>
        <taxon>Metakinetoplastina</taxon>
        <taxon>Trypanosomatida</taxon>
        <taxon>Trypanosomatidae</taxon>
        <taxon>Novymonas</taxon>
    </lineage>
</organism>
<keyword evidence="2" id="KW-0472">Membrane</keyword>
<keyword evidence="4" id="KW-1185">Reference proteome</keyword>
<feature type="transmembrane region" description="Helical" evidence="2">
    <location>
        <begin position="87"/>
        <end position="115"/>
    </location>
</feature>
<name>A0AAW0EWS0_9TRYP</name>
<dbReference type="EMBL" id="JAECZO010000176">
    <property type="protein sequence ID" value="KAK7198790.1"/>
    <property type="molecule type" value="Genomic_DNA"/>
</dbReference>
<evidence type="ECO:0000313" key="3">
    <source>
        <dbReference type="EMBL" id="KAK7198790.1"/>
    </source>
</evidence>
<reference evidence="3 4" key="1">
    <citation type="journal article" date="2021" name="MBio">
        <title>A New Model Trypanosomatid, Novymonas esmeraldas: Genomic Perception of Its 'Candidatus Pandoraea novymonadis' Endosymbiont.</title>
        <authorList>
            <person name="Zakharova A."/>
            <person name="Saura A."/>
            <person name="Butenko A."/>
            <person name="Podesvova L."/>
            <person name="Warmusova S."/>
            <person name="Kostygov A.Y."/>
            <person name="Nenarokova A."/>
            <person name="Lukes J."/>
            <person name="Opperdoes F.R."/>
            <person name="Yurchenko V."/>
        </authorList>
    </citation>
    <scope>NUCLEOTIDE SEQUENCE [LARGE SCALE GENOMIC DNA]</scope>
    <source>
        <strain evidence="3 4">E262AT.01</strain>
    </source>
</reference>
<dbReference type="PROSITE" id="PS51257">
    <property type="entry name" value="PROKAR_LIPOPROTEIN"/>
    <property type="match status" value="1"/>
</dbReference>
<feature type="transmembrane region" description="Helical" evidence="2">
    <location>
        <begin position="168"/>
        <end position="191"/>
    </location>
</feature>
<keyword evidence="2" id="KW-1133">Transmembrane helix</keyword>
<evidence type="ECO:0000256" key="2">
    <source>
        <dbReference type="SAM" id="Phobius"/>
    </source>
</evidence>
<gene>
    <name evidence="3" type="ORF">NESM_000844500</name>
</gene>
<protein>
    <submittedName>
        <fullName evidence="3">Uncharacterized protein</fullName>
    </submittedName>
</protein>
<dbReference type="AlphaFoldDB" id="A0AAW0EWS0"/>
<dbReference type="PANTHER" id="PTHR40741:SF1">
    <property type="entry name" value="AMASTIN"/>
    <property type="match status" value="1"/>
</dbReference>
<keyword evidence="2" id="KW-0812">Transmembrane</keyword>
<sequence length="233" mass="24219">MLCQRIVVLILTIIFTACMTCSILFPAFRNSAKNSDGRTVRRTYYFWYTETTTSGTTTTTASTNDFAFAGTARNYVRNFECRQARALYTALSAVSVAAAGLGGIACLVLACWTTAGHNVSIGAVAAGTTFLAMACAAATVGLAAFVYTHDFCSPPSTAAKVPSPHSDAFKLVEGFGLACAATGGFLIAFIAQVVGLCRSCAPAPEKSPVRVRSAKGGGDGRYSDVDSAAARSP</sequence>
<feature type="transmembrane region" description="Helical" evidence="2">
    <location>
        <begin position="6"/>
        <end position="28"/>
    </location>
</feature>
<feature type="region of interest" description="Disordered" evidence="1">
    <location>
        <begin position="204"/>
        <end position="233"/>
    </location>
</feature>
<dbReference type="Proteomes" id="UP001430356">
    <property type="component" value="Unassembled WGS sequence"/>
</dbReference>
<evidence type="ECO:0000256" key="1">
    <source>
        <dbReference type="SAM" id="MobiDB-lite"/>
    </source>
</evidence>
<proteinExistence type="predicted"/>
<comment type="caution">
    <text evidence="3">The sequence shown here is derived from an EMBL/GenBank/DDBJ whole genome shotgun (WGS) entry which is preliminary data.</text>
</comment>
<dbReference type="PANTHER" id="PTHR40741">
    <property type="entry name" value="AMASTIN-RELATED"/>
    <property type="match status" value="1"/>
</dbReference>
<feature type="transmembrane region" description="Helical" evidence="2">
    <location>
        <begin position="121"/>
        <end position="147"/>
    </location>
</feature>